<protein>
    <submittedName>
        <fullName evidence="1">Uncharacterized protein</fullName>
    </submittedName>
</protein>
<gene>
    <name evidence="1" type="ORF">SAMN05660690_4275</name>
</gene>
<organism evidence="1 2">
    <name type="scientific">Geodermatophilus telluris</name>
    <dbReference type="NCBI Taxonomy" id="1190417"/>
    <lineage>
        <taxon>Bacteria</taxon>
        <taxon>Bacillati</taxon>
        <taxon>Actinomycetota</taxon>
        <taxon>Actinomycetes</taxon>
        <taxon>Geodermatophilales</taxon>
        <taxon>Geodermatophilaceae</taxon>
        <taxon>Geodermatophilus</taxon>
    </lineage>
</organism>
<name>A0A1G6UMW7_9ACTN</name>
<dbReference type="Proteomes" id="UP000199416">
    <property type="component" value="Unassembled WGS sequence"/>
</dbReference>
<proteinExistence type="predicted"/>
<accession>A0A1G6UMW7</accession>
<dbReference type="AlphaFoldDB" id="A0A1G6UMW7"/>
<sequence length="83" mass="9242">MPPAPAGPTTGDVIRTVVGRLEPGVRVGLDAGLRAGGWDSALTSDWTDVEAHRVHDLDEERDRVRRERFAPFCEQIARVRFEC</sequence>
<evidence type="ECO:0000313" key="1">
    <source>
        <dbReference type="EMBL" id="SDD41907.1"/>
    </source>
</evidence>
<dbReference type="EMBL" id="FMZF01000007">
    <property type="protein sequence ID" value="SDD41907.1"/>
    <property type="molecule type" value="Genomic_DNA"/>
</dbReference>
<reference evidence="2" key="1">
    <citation type="submission" date="2016-10" db="EMBL/GenBank/DDBJ databases">
        <authorList>
            <person name="Varghese N."/>
            <person name="Submissions S."/>
        </authorList>
    </citation>
    <scope>NUCLEOTIDE SEQUENCE [LARGE SCALE GENOMIC DNA]</scope>
    <source>
        <strain evidence="2">DSM 45421</strain>
    </source>
</reference>
<keyword evidence="2" id="KW-1185">Reference proteome</keyword>
<evidence type="ECO:0000313" key="2">
    <source>
        <dbReference type="Proteomes" id="UP000199416"/>
    </source>
</evidence>